<dbReference type="SUPFAM" id="SSF109604">
    <property type="entry name" value="HD-domain/PDEase-like"/>
    <property type="match status" value="1"/>
</dbReference>
<feature type="transmembrane region" description="Helical" evidence="1">
    <location>
        <begin position="22"/>
        <end position="40"/>
    </location>
</feature>
<keyword evidence="1" id="KW-1133">Transmembrane helix</keyword>
<name>A0ABT7L7M1_9BACI</name>
<dbReference type="InterPro" id="IPR003607">
    <property type="entry name" value="HD/PDEase_dom"/>
</dbReference>
<dbReference type="EMBL" id="JASTZU010000048">
    <property type="protein sequence ID" value="MDL4841856.1"/>
    <property type="molecule type" value="Genomic_DNA"/>
</dbReference>
<dbReference type="PROSITE" id="PS51832">
    <property type="entry name" value="HD_GYP"/>
    <property type="match status" value="1"/>
</dbReference>
<feature type="domain" description="HD-GYP" evidence="3">
    <location>
        <begin position="114"/>
        <end position="311"/>
    </location>
</feature>
<keyword evidence="1" id="KW-0812">Transmembrane</keyword>
<reference evidence="4 5" key="1">
    <citation type="submission" date="2023-06" db="EMBL/GenBank/DDBJ databases">
        <title>Aquibacillus rhizosphaerae LR5S19.</title>
        <authorList>
            <person name="Sun J.-Q."/>
        </authorList>
    </citation>
    <scope>NUCLEOTIDE SEQUENCE [LARGE SCALE GENOMIC DNA]</scope>
    <source>
        <strain evidence="4 5">LR5S19</strain>
    </source>
</reference>
<dbReference type="Proteomes" id="UP001235343">
    <property type="component" value="Unassembled WGS sequence"/>
</dbReference>
<feature type="transmembrane region" description="Helical" evidence="1">
    <location>
        <begin position="86"/>
        <end position="108"/>
    </location>
</feature>
<protein>
    <submittedName>
        <fullName evidence="4">HD-GYP domain-containing protein</fullName>
        <ecNumber evidence="4">3.1.4.-</ecNumber>
    </submittedName>
</protein>
<evidence type="ECO:0000313" key="4">
    <source>
        <dbReference type="EMBL" id="MDL4841856.1"/>
    </source>
</evidence>
<evidence type="ECO:0000256" key="1">
    <source>
        <dbReference type="SAM" id="Phobius"/>
    </source>
</evidence>
<dbReference type="PANTHER" id="PTHR43155">
    <property type="entry name" value="CYCLIC DI-GMP PHOSPHODIESTERASE PA4108-RELATED"/>
    <property type="match status" value="1"/>
</dbReference>
<dbReference type="SMART" id="SM00471">
    <property type="entry name" value="HDc"/>
    <property type="match status" value="1"/>
</dbReference>
<organism evidence="4 5">
    <name type="scientific">Aquibacillus rhizosphaerae</name>
    <dbReference type="NCBI Taxonomy" id="3051431"/>
    <lineage>
        <taxon>Bacteria</taxon>
        <taxon>Bacillati</taxon>
        <taxon>Bacillota</taxon>
        <taxon>Bacilli</taxon>
        <taxon>Bacillales</taxon>
        <taxon>Bacillaceae</taxon>
        <taxon>Aquibacillus</taxon>
    </lineage>
</organism>
<keyword evidence="5" id="KW-1185">Reference proteome</keyword>
<dbReference type="InterPro" id="IPR006674">
    <property type="entry name" value="HD_domain"/>
</dbReference>
<keyword evidence="1" id="KW-0472">Membrane</keyword>
<accession>A0ABT7L7M1</accession>
<evidence type="ECO:0000259" key="2">
    <source>
        <dbReference type="PROSITE" id="PS51831"/>
    </source>
</evidence>
<sequence>MNIYHAQIESSPILKFIMKYRWLLYACMALSIYLDSILYYERSLLIIYTIVMLLLGLIYNNKWILLLQSGLVTTTRLIVIPESLPFFESFFLLWFTYFMIGIATSTLVSNYVSQQNSNIQLTTTLAKLLDSRDPYTATHSENVASYSQIIAKELNLRKKTQETIYIGGLLHDIGKIVIPEIILNKPAKLTKDEFNVIKQHPQIGYETLKHIETFKDNGILDMVLYHHERYDGNGYPHKLKGNEIPLVARIMAVADAFDAMTSRRVYRDEREFSRVIEELKNNKGKQFDPNIVDVFLSFIHNNRESFNKSKTIS</sequence>
<dbReference type="CDD" id="cd00077">
    <property type="entry name" value="HDc"/>
    <property type="match status" value="1"/>
</dbReference>
<dbReference type="PROSITE" id="PS51831">
    <property type="entry name" value="HD"/>
    <property type="match status" value="1"/>
</dbReference>
<dbReference type="Pfam" id="PF13487">
    <property type="entry name" value="HD_5"/>
    <property type="match status" value="1"/>
</dbReference>
<evidence type="ECO:0000259" key="3">
    <source>
        <dbReference type="PROSITE" id="PS51832"/>
    </source>
</evidence>
<feature type="domain" description="HD" evidence="2">
    <location>
        <begin position="136"/>
        <end position="260"/>
    </location>
</feature>
<dbReference type="GO" id="GO:0016787">
    <property type="term" value="F:hydrolase activity"/>
    <property type="evidence" value="ECO:0007669"/>
    <property type="project" value="UniProtKB-KW"/>
</dbReference>
<gene>
    <name evidence="4" type="ORF">QQS35_15560</name>
</gene>
<proteinExistence type="predicted"/>
<comment type="caution">
    <text evidence="4">The sequence shown here is derived from an EMBL/GenBank/DDBJ whole genome shotgun (WGS) entry which is preliminary data.</text>
</comment>
<evidence type="ECO:0000313" key="5">
    <source>
        <dbReference type="Proteomes" id="UP001235343"/>
    </source>
</evidence>
<dbReference type="InterPro" id="IPR037522">
    <property type="entry name" value="HD_GYP_dom"/>
</dbReference>
<keyword evidence="4" id="KW-0378">Hydrolase</keyword>
<dbReference type="RefSeq" id="WP_285933136.1">
    <property type="nucleotide sequence ID" value="NZ_JASTZU010000048.1"/>
</dbReference>
<dbReference type="EC" id="3.1.4.-" evidence="4"/>
<feature type="transmembrane region" description="Helical" evidence="1">
    <location>
        <begin position="46"/>
        <end position="65"/>
    </location>
</feature>
<dbReference type="Gene3D" id="1.10.3210.10">
    <property type="entry name" value="Hypothetical protein af1432"/>
    <property type="match status" value="1"/>
</dbReference>